<reference evidence="2" key="1">
    <citation type="submission" date="2022-07" db="EMBL/GenBank/DDBJ databases">
        <title>Phylogenomic reconstructions and comparative analyses of Kickxellomycotina fungi.</title>
        <authorList>
            <person name="Reynolds N.K."/>
            <person name="Stajich J.E."/>
            <person name="Barry K."/>
            <person name="Grigoriev I.V."/>
            <person name="Crous P."/>
            <person name="Smith M.E."/>
        </authorList>
    </citation>
    <scope>NUCLEOTIDE SEQUENCE</scope>
    <source>
        <strain evidence="2">RSA 861</strain>
    </source>
</reference>
<name>A0A9W8AFP2_9FUNG</name>
<dbReference type="Proteomes" id="UP001150569">
    <property type="component" value="Unassembled WGS sequence"/>
</dbReference>
<evidence type="ECO:0000256" key="1">
    <source>
        <dbReference type="SAM" id="MobiDB-lite"/>
    </source>
</evidence>
<evidence type="ECO:0000313" key="2">
    <source>
        <dbReference type="EMBL" id="KAJ1928519.1"/>
    </source>
</evidence>
<accession>A0A9W8AFP2</accession>
<dbReference type="EMBL" id="JANBPT010000070">
    <property type="protein sequence ID" value="KAJ1928519.1"/>
    <property type="molecule type" value="Genomic_DNA"/>
</dbReference>
<feature type="region of interest" description="Disordered" evidence="1">
    <location>
        <begin position="190"/>
        <end position="338"/>
    </location>
</feature>
<protein>
    <submittedName>
        <fullName evidence="2">Uncharacterized protein</fullName>
    </submittedName>
</protein>
<feature type="non-terminal residue" evidence="2">
    <location>
        <position position="1"/>
    </location>
</feature>
<feature type="region of interest" description="Disordered" evidence="1">
    <location>
        <begin position="1"/>
        <end position="122"/>
    </location>
</feature>
<dbReference type="AlphaFoldDB" id="A0A9W8AFP2"/>
<feature type="compositionally biased region" description="Low complexity" evidence="1">
    <location>
        <begin position="64"/>
        <end position="101"/>
    </location>
</feature>
<organism evidence="2 3">
    <name type="scientific">Tieghemiomyces parasiticus</name>
    <dbReference type="NCBI Taxonomy" id="78921"/>
    <lineage>
        <taxon>Eukaryota</taxon>
        <taxon>Fungi</taxon>
        <taxon>Fungi incertae sedis</taxon>
        <taxon>Zoopagomycota</taxon>
        <taxon>Kickxellomycotina</taxon>
        <taxon>Dimargaritomycetes</taxon>
        <taxon>Dimargaritales</taxon>
        <taxon>Dimargaritaceae</taxon>
        <taxon>Tieghemiomyces</taxon>
    </lineage>
</organism>
<evidence type="ECO:0000313" key="3">
    <source>
        <dbReference type="Proteomes" id="UP001150569"/>
    </source>
</evidence>
<keyword evidence="3" id="KW-1185">Reference proteome</keyword>
<feature type="compositionally biased region" description="Polar residues" evidence="1">
    <location>
        <begin position="293"/>
        <end position="317"/>
    </location>
</feature>
<comment type="caution">
    <text evidence="2">The sequence shown here is derived from an EMBL/GenBank/DDBJ whole genome shotgun (WGS) entry which is preliminary data.</text>
</comment>
<sequence length="348" mass="36040">APVESSEVTEAPEAATAVETPEVEVPTTEEVAEPTPEVESAPVEADVAPVDETPVESSEVTDIPEATTVETPEVEVPTTEEVAEPAPEVESAPVEAHVASVDEATVESSEGTEAHQAATAVEAPEVEVAATEDVAETASQVEFATVEADAAPVEDTSIQSSEVTEIPEAASTLDSGVLVDDPNFLESESLHTSKAEVSIEEVSAAPEKPELAKAQDAAITETDLTPDSGFVSAEDVDDEVSIHSAVLDDEMDVDQVSLANSDGASFATAEQGEPIARSPSLHDDAPLPLPKPVTSSIHVGNAESGPSTAAPSVTQSPLAEESEAGTTAGKGRKRRGSVWKRMKSWLLY</sequence>
<feature type="compositionally biased region" description="Low complexity" evidence="1">
    <location>
        <begin position="1"/>
        <end position="45"/>
    </location>
</feature>
<gene>
    <name evidence="2" type="ORF">IWQ60_001993</name>
</gene>
<proteinExistence type="predicted"/>